<evidence type="ECO:0000313" key="2">
    <source>
        <dbReference type="Proteomes" id="UP000026739"/>
    </source>
</evidence>
<organism evidence="1 2">
    <name type="scientific">Pseudomonas mandelii PD30</name>
    <dbReference type="NCBI Taxonomy" id="1419583"/>
    <lineage>
        <taxon>Bacteria</taxon>
        <taxon>Pseudomonadati</taxon>
        <taxon>Pseudomonadota</taxon>
        <taxon>Gammaproteobacteria</taxon>
        <taxon>Pseudomonadales</taxon>
        <taxon>Pseudomonadaceae</taxon>
        <taxon>Pseudomonas</taxon>
    </lineage>
</organism>
<reference evidence="1 2" key="1">
    <citation type="submission" date="2013-12" db="EMBL/GenBank/DDBJ databases">
        <authorList>
            <person name="Formusa P.A."/>
            <person name="Habash M."/>
            <person name="Lee H."/>
            <person name="Trevors J.T."/>
        </authorList>
    </citation>
    <scope>NUCLEOTIDE SEQUENCE [LARGE SCALE GENOMIC DNA]</scope>
    <source>
        <strain evidence="1 2">PD30</strain>
    </source>
</reference>
<dbReference type="EMBL" id="AZQQ01000097">
    <property type="protein sequence ID" value="KDD66391.1"/>
    <property type="molecule type" value="Genomic_DNA"/>
</dbReference>
<dbReference type="AlphaFoldDB" id="A0A059KWK8"/>
<accession>A0A059KWK8</accession>
<sequence>MQNRLRLTQLVHAQHFVEVQTAPYKNDFTKDWSGKIGEKAEFS</sequence>
<gene>
    <name evidence="1" type="ORF">V466_24075</name>
</gene>
<protein>
    <submittedName>
        <fullName evidence="1">Uncharacterized protein</fullName>
    </submittedName>
</protein>
<name>A0A059KWK8_9PSED</name>
<evidence type="ECO:0000313" key="1">
    <source>
        <dbReference type="EMBL" id="KDD66391.1"/>
    </source>
</evidence>
<proteinExistence type="predicted"/>
<dbReference type="Proteomes" id="UP000026739">
    <property type="component" value="Unassembled WGS sequence"/>
</dbReference>
<comment type="caution">
    <text evidence="1">The sequence shown here is derived from an EMBL/GenBank/DDBJ whole genome shotgun (WGS) entry which is preliminary data.</text>
</comment>